<evidence type="ECO:0000313" key="4">
    <source>
        <dbReference type="Proteomes" id="UP000663923"/>
    </source>
</evidence>
<evidence type="ECO:0008006" key="5">
    <source>
        <dbReference type="Google" id="ProtNLM"/>
    </source>
</evidence>
<name>A0ABX7T5F6_9SPHN</name>
<proteinExistence type="predicted"/>
<keyword evidence="2" id="KW-0472">Membrane</keyword>
<sequence>MQFIKTLFWVILAVILVVFAVNNWSPTSVLIWEDVRVDTKLPVLVIGAFLLGFVPLWLIHRTSKWRLNRRIKTLEAAARPAPTPATPTTRPATSAPAAPASPKPPASAPLDLGKDQIAEPAPAVSPITASAAKDDKAAGT</sequence>
<keyword evidence="4" id="KW-1185">Reference proteome</keyword>
<reference evidence="3 4" key="1">
    <citation type="submission" date="2021-03" db="EMBL/GenBank/DDBJ databases">
        <title>Complete genome of Parasphingorhabdus_sp.JHSY0214.</title>
        <authorList>
            <person name="Yoo J.H."/>
            <person name="Bae J.W."/>
        </authorList>
    </citation>
    <scope>NUCLEOTIDE SEQUENCE [LARGE SCALE GENOMIC DNA]</scope>
    <source>
        <strain evidence="3 4">JHSY0214</strain>
    </source>
</reference>
<feature type="transmembrane region" description="Helical" evidence="2">
    <location>
        <begin position="7"/>
        <end position="25"/>
    </location>
</feature>
<feature type="compositionally biased region" description="Low complexity" evidence="1">
    <location>
        <begin position="76"/>
        <end position="98"/>
    </location>
</feature>
<keyword evidence="2" id="KW-1133">Transmembrane helix</keyword>
<evidence type="ECO:0000256" key="2">
    <source>
        <dbReference type="SAM" id="Phobius"/>
    </source>
</evidence>
<dbReference type="EMBL" id="CP071794">
    <property type="protein sequence ID" value="QTD56002.1"/>
    <property type="molecule type" value="Genomic_DNA"/>
</dbReference>
<protein>
    <recommendedName>
        <fullName evidence="5">Lipopolysaccharide assembly protein A domain-containing protein</fullName>
    </recommendedName>
</protein>
<dbReference type="RefSeq" id="WP_207987826.1">
    <property type="nucleotide sequence ID" value="NZ_CP071794.1"/>
</dbReference>
<feature type="transmembrane region" description="Helical" evidence="2">
    <location>
        <begin position="41"/>
        <end position="60"/>
    </location>
</feature>
<organism evidence="3 4">
    <name type="scientific">Parasphingorhabdus cellanae</name>
    <dbReference type="NCBI Taxonomy" id="2806553"/>
    <lineage>
        <taxon>Bacteria</taxon>
        <taxon>Pseudomonadati</taxon>
        <taxon>Pseudomonadota</taxon>
        <taxon>Alphaproteobacteria</taxon>
        <taxon>Sphingomonadales</taxon>
        <taxon>Sphingomonadaceae</taxon>
        <taxon>Parasphingorhabdus</taxon>
    </lineage>
</organism>
<accession>A0ABX7T5F6</accession>
<evidence type="ECO:0000313" key="3">
    <source>
        <dbReference type="EMBL" id="QTD56002.1"/>
    </source>
</evidence>
<gene>
    <name evidence="3" type="ORF">J4G78_17810</name>
</gene>
<keyword evidence="2" id="KW-0812">Transmembrane</keyword>
<feature type="region of interest" description="Disordered" evidence="1">
    <location>
        <begin position="76"/>
        <end position="140"/>
    </location>
</feature>
<dbReference type="Proteomes" id="UP000663923">
    <property type="component" value="Chromosome"/>
</dbReference>
<evidence type="ECO:0000256" key="1">
    <source>
        <dbReference type="SAM" id="MobiDB-lite"/>
    </source>
</evidence>